<dbReference type="RefSeq" id="WP_135269742.1">
    <property type="nucleotide sequence ID" value="NZ_SRIB01000001.1"/>
</dbReference>
<comment type="caution">
    <text evidence="4">The sequence shown here is derived from an EMBL/GenBank/DDBJ whole genome shotgun (WGS) entry which is preliminary data.</text>
</comment>
<accession>A0A4Z0D9N3</accession>
<dbReference type="InterPro" id="IPR026881">
    <property type="entry name" value="WYL_dom"/>
</dbReference>
<dbReference type="Pfam" id="PF08279">
    <property type="entry name" value="HTH_11"/>
    <property type="match status" value="1"/>
</dbReference>
<dbReference type="Pfam" id="PF13280">
    <property type="entry name" value="WYL"/>
    <property type="match status" value="1"/>
</dbReference>
<dbReference type="InterPro" id="IPR028349">
    <property type="entry name" value="PafC-like"/>
</dbReference>
<dbReference type="PIRSF" id="PIRSF016838">
    <property type="entry name" value="PafC"/>
    <property type="match status" value="1"/>
</dbReference>
<dbReference type="EMBL" id="SRIB01000001">
    <property type="protein sequence ID" value="TFZ41587.1"/>
    <property type="molecule type" value="Genomic_DNA"/>
</dbReference>
<protein>
    <submittedName>
        <fullName evidence="4">Transcriptional regulator</fullName>
    </submittedName>
</protein>
<dbReference type="PANTHER" id="PTHR34580:SF1">
    <property type="entry name" value="PROTEIN PAFC"/>
    <property type="match status" value="1"/>
</dbReference>
<dbReference type="InterPro" id="IPR057727">
    <property type="entry name" value="WCX_dom"/>
</dbReference>
<dbReference type="PANTHER" id="PTHR34580">
    <property type="match status" value="1"/>
</dbReference>
<dbReference type="SUPFAM" id="SSF46785">
    <property type="entry name" value="Winged helix' DNA-binding domain"/>
    <property type="match status" value="1"/>
</dbReference>
<dbReference type="InterPro" id="IPR051534">
    <property type="entry name" value="CBASS_pafABC_assoc_protein"/>
</dbReference>
<dbReference type="Pfam" id="PF25583">
    <property type="entry name" value="WCX"/>
    <property type="match status" value="1"/>
</dbReference>
<dbReference type="InterPro" id="IPR036388">
    <property type="entry name" value="WH-like_DNA-bd_sf"/>
</dbReference>
<feature type="domain" description="WYL" evidence="2">
    <location>
        <begin position="138"/>
        <end position="205"/>
    </location>
</feature>
<evidence type="ECO:0000259" key="3">
    <source>
        <dbReference type="Pfam" id="PF25583"/>
    </source>
</evidence>
<feature type="domain" description="WCX" evidence="3">
    <location>
        <begin position="234"/>
        <end position="308"/>
    </location>
</feature>
<evidence type="ECO:0000259" key="1">
    <source>
        <dbReference type="Pfam" id="PF08279"/>
    </source>
</evidence>
<dbReference type="InterPro" id="IPR036390">
    <property type="entry name" value="WH_DNA-bd_sf"/>
</dbReference>
<feature type="domain" description="Helix-turn-helix type 11" evidence="1">
    <location>
        <begin position="9"/>
        <end position="60"/>
    </location>
</feature>
<name>A0A4Z0D9N3_9FIRM</name>
<dbReference type="InterPro" id="IPR013196">
    <property type="entry name" value="HTH_11"/>
</dbReference>
<dbReference type="PROSITE" id="PS52050">
    <property type="entry name" value="WYL"/>
    <property type="match status" value="1"/>
</dbReference>
<dbReference type="Proteomes" id="UP000298381">
    <property type="component" value="Unassembled WGS sequence"/>
</dbReference>
<dbReference type="Gene3D" id="1.10.10.10">
    <property type="entry name" value="Winged helix-like DNA-binding domain superfamily/Winged helix DNA-binding domain"/>
    <property type="match status" value="1"/>
</dbReference>
<gene>
    <name evidence="4" type="ORF">E4100_00115</name>
</gene>
<dbReference type="AlphaFoldDB" id="A0A4Z0D9N3"/>
<evidence type="ECO:0000313" key="5">
    <source>
        <dbReference type="Proteomes" id="UP000298381"/>
    </source>
</evidence>
<sequence length="315" mass="36991">MSRVSNAINMVKLLNKNGSMKVKELARELEVSERMIKTYKEDLEKCGFYISSKRGPDGGYYLDMPLELSFIGITREEMDTLKMVNELIKSKDYPHAAVFDKFTQKILNFSSGSGEIRFFSKNIVRPSLVKEKELKSWEIINKAINERRKLEIKYKPLENKSDSEKTRIVHPYGVFEYDLAVYFFGYCELRKDLRYFKLSRIQEISILEEKFKVDKTININEKLNSSFGIINDELVKFKVEISYPFSQLVKEKGFSKDYSITDIGEDKIIYEAEMAGYKEIKSWILSMGKYARVIEPIDLKEEIKKDIEYLNKIYN</sequence>
<organism evidence="4 5">
    <name type="scientific">Soehngenia longivitae</name>
    <dbReference type="NCBI Taxonomy" id="2562294"/>
    <lineage>
        <taxon>Bacteria</taxon>
        <taxon>Bacillati</taxon>
        <taxon>Bacillota</taxon>
        <taxon>Tissierellia</taxon>
        <taxon>Tissierellales</taxon>
        <taxon>Tissierellaceae</taxon>
        <taxon>Soehngenia</taxon>
    </lineage>
</organism>
<dbReference type="OrthoDB" id="9815009at2"/>
<proteinExistence type="predicted"/>
<keyword evidence="5" id="KW-1185">Reference proteome</keyword>
<evidence type="ECO:0000259" key="2">
    <source>
        <dbReference type="Pfam" id="PF13280"/>
    </source>
</evidence>
<evidence type="ECO:0000313" key="4">
    <source>
        <dbReference type="EMBL" id="TFZ41587.1"/>
    </source>
</evidence>
<reference evidence="4 5" key="1">
    <citation type="submission" date="2019-03" db="EMBL/GenBank/DDBJ databases">
        <title>Draft genome sequence data and analysis of a Fermenting Bacterium, Soehngenia longevitae strain 1933PT, isolated from petroleum reservoir in Azerbaijan.</title>
        <authorList>
            <person name="Grouzdev D.S."/>
            <person name="Bidzhieva S.K."/>
            <person name="Sokolova D.S."/>
            <person name="Tourova T.P."/>
            <person name="Poltaraus A.B."/>
            <person name="Nazina T.N."/>
        </authorList>
    </citation>
    <scope>NUCLEOTIDE SEQUENCE [LARGE SCALE GENOMIC DNA]</scope>
    <source>
        <strain evidence="4 5">1933P</strain>
    </source>
</reference>